<evidence type="ECO:0000313" key="2">
    <source>
        <dbReference type="Proteomes" id="UP000602510"/>
    </source>
</evidence>
<comment type="caution">
    <text evidence="1">The sequence shown here is derived from an EMBL/GenBank/DDBJ whole genome shotgun (WGS) entry which is preliminary data.</text>
</comment>
<dbReference type="AlphaFoldDB" id="A0A833T3C0"/>
<sequence>MSQIGDTTTSSTQRIMEKDDACSKSLKVRLVILKLMKREAEVPTADVRREVLGSASHHDD</sequence>
<evidence type="ECO:0000313" key="1">
    <source>
        <dbReference type="EMBL" id="KAF4037030.1"/>
    </source>
</evidence>
<accession>A0A833T3C0</accession>
<name>A0A833T3C0_PHYIN</name>
<gene>
    <name evidence="1" type="ORF">GN244_ATG10880</name>
</gene>
<keyword evidence="2" id="KW-1185">Reference proteome</keyword>
<dbReference type="EMBL" id="WSZM01000252">
    <property type="protein sequence ID" value="KAF4037030.1"/>
    <property type="molecule type" value="Genomic_DNA"/>
</dbReference>
<organism evidence="1 2">
    <name type="scientific">Phytophthora infestans</name>
    <name type="common">Potato late blight agent</name>
    <name type="synonym">Botrytis infestans</name>
    <dbReference type="NCBI Taxonomy" id="4787"/>
    <lineage>
        <taxon>Eukaryota</taxon>
        <taxon>Sar</taxon>
        <taxon>Stramenopiles</taxon>
        <taxon>Oomycota</taxon>
        <taxon>Peronosporomycetes</taxon>
        <taxon>Peronosporales</taxon>
        <taxon>Peronosporaceae</taxon>
        <taxon>Phytophthora</taxon>
    </lineage>
</organism>
<proteinExistence type="predicted"/>
<protein>
    <submittedName>
        <fullName evidence="1">Uncharacterized protein</fullName>
    </submittedName>
</protein>
<reference evidence="1" key="1">
    <citation type="submission" date="2020-04" db="EMBL/GenBank/DDBJ databases">
        <title>Hybrid Assembly of Korean Phytophthora infestans isolates.</title>
        <authorList>
            <person name="Prokchorchik M."/>
            <person name="Lee Y."/>
            <person name="Seo J."/>
            <person name="Cho J.-H."/>
            <person name="Park Y.-E."/>
            <person name="Jang D.-C."/>
            <person name="Im J.-S."/>
            <person name="Choi J.-G."/>
            <person name="Park H.-J."/>
            <person name="Lee G.-B."/>
            <person name="Lee Y.-G."/>
            <person name="Hong S.-Y."/>
            <person name="Cho K."/>
            <person name="Sohn K.H."/>
        </authorList>
    </citation>
    <scope>NUCLEOTIDE SEQUENCE</scope>
    <source>
        <strain evidence="1">KR_1_A1</strain>
    </source>
</reference>
<dbReference type="Proteomes" id="UP000602510">
    <property type="component" value="Unassembled WGS sequence"/>
</dbReference>